<dbReference type="InterPro" id="IPR006699">
    <property type="entry name" value="GlpP"/>
</dbReference>
<evidence type="ECO:0000313" key="4">
    <source>
        <dbReference type="Proteomes" id="UP000220106"/>
    </source>
</evidence>
<dbReference type="RefSeq" id="WP_098176193.1">
    <property type="nucleotide sequence ID" value="NZ_CP030926.1"/>
</dbReference>
<dbReference type="Gene3D" id="3.20.20.70">
    <property type="entry name" value="Aldolase class I"/>
    <property type="match status" value="1"/>
</dbReference>
<organism evidence="3 4">
    <name type="scientific">Peribacillus butanolivorans</name>
    <dbReference type="NCBI Taxonomy" id="421767"/>
    <lineage>
        <taxon>Bacteria</taxon>
        <taxon>Bacillati</taxon>
        <taxon>Bacillota</taxon>
        <taxon>Bacilli</taxon>
        <taxon>Bacillales</taxon>
        <taxon>Bacillaceae</taxon>
        <taxon>Peribacillus</taxon>
    </lineage>
</organism>
<protein>
    <recommendedName>
        <fullName evidence="1">Glycerol uptake operon antiterminator regulatory protein</fullName>
    </recommendedName>
</protein>
<dbReference type="GO" id="GO:0003723">
    <property type="term" value="F:RNA binding"/>
    <property type="evidence" value="ECO:0007669"/>
    <property type="project" value="UniProtKB-KW"/>
</dbReference>
<keyword evidence="1" id="KW-0694">RNA-binding</keyword>
<evidence type="ECO:0000256" key="1">
    <source>
        <dbReference type="PIRNR" id="PIRNR016897"/>
    </source>
</evidence>
<dbReference type="KEGG" id="pbut:DTO10_25460"/>
<dbReference type="EMBL" id="CP030926">
    <property type="protein sequence ID" value="AXN41391.1"/>
    <property type="molecule type" value="Genomic_DNA"/>
</dbReference>
<evidence type="ECO:0000313" key="2">
    <source>
        <dbReference type="EMBL" id="AXN41391.1"/>
    </source>
</evidence>
<evidence type="ECO:0000313" key="3">
    <source>
        <dbReference type="EMBL" id="PEJ32864.1"/>
    </source>
</evidence>
<dbReference type="Proteomes" id="UP000220106">
    <property type="component" value="Unassembled WGS sequence"/>
</dbReference>
<gene>
    <name evidence="3" type="ORF">CN689_13005</name>
    <name evidence="2" type="ORF">DTO10_25460</name>
</gene>
<dbReference type="Proteomes" id="UP000260457">
    <property type="component" value="Chromosome"/>
</dbReference>
<accession>A0AAX0RRQ2</accession>
<keyword evidence="1" id="KW-0804">Transcription</keyword>
<keyword evidence="5" id="KW-1185">Reference proteome</keyword>
<dbReference type="InterPro" id="IPR013785">
    <property type="entry name" value="Aldolase_TIM"/>
</dbReference>
<keyword evidence="1" id="KW-0805">Transcription regulation</keyword>
<comment type="function">
    <text evidence="1">Regulates expression of the glpD operon. In the presence of glycerol 3-phosphate (G3P) causes antitermination of transcription of glpD at the inverted repeat of the leader region to enhance its transcription. Binds and stabilizes glpD leader mRNA.</text>
</comment>
<dbReference type="EMBL" id="NUEQ01000022">
    <property type="protein sequence ID" value="PEJ32864.1"/>
    <property type="molecule type" value="Genomic_DNA"/>
</dbReference>
<dbReference type="PIRSF" id="PIRSF016897">
    <property type="entry name" value="GlpP"/>
    <property type="match status" value="1"/>
</dbReference>
<sequence>MFSDKTVIPSTRQLKDLDSALSSKSEYVLLSEAHIGNLKELTKRCHQAGKKVLVHLDLIEGLTKDAKGVKWLKEMFKVDGVISPNQRVLNTAMKLDLLAIYRVFLLDSRSLEQALKSLENINFNGVEVLPGPFAIHYVDQIQSKIPNTHLLAGGFLDSKVKIETVFRAGFSAVTTSQKELW</sequence>
<dbReference type="PANTHER" id="PTHR35787:SF1">
    <property type="entry name" value="GLYCEROL UPTAKE OPERON ANTITERMINATOR REGULATORY PROTEIN"/>
    <property type="match status" value="1"/>
</dbReference>
<keyword evidence="1" id="KW-0319">Glycerol metabolism</keyword>
<dbReference type="AlphaFoldDB" id="A0AAX0RRQ2"/>
<dbReference type="GO" id="GO:0006071">
    <property type="term" value="P:glycerol metabolic process"/>
    <property type="evidence" value="ECO:0007669"/>
    <property type="project" value="UniProtKB-UniRule"/>
</dbReference>
<dbReference type="GO" id="GO:0006355">
    <property type="term" value="P:regulation of DNA-templated transcription"/>
    <property type="evidence" value="ECO:0007669"/>
    <property type="project" value="InterPro"/>
</dbReference>
<reference evidence="3 4" key="1">
    <citation type="submission" date="2017-09" db="EMBL/GenBank/DDBJ databases">
        <title>Large-scale bioinformatics analysis of Bacillus genomes uncovers conserved roles of natural products in bacterial physiology.</title>
        <authorList>
            <consortium name="Agbiome Team Llc"/>
            <person name="Bleich R.M."/>
            <person name="Kirk G.J."/>
            <person name="Santa Maria K.C."/>
            <person name="Allen S.E."/>
            <person name="Farag S."/>
            <person name="Shank E.A."/>
            <person name="Bowers A."/>
        </authorList>
    </citation>
    <scope>NUCLEOTIDE SEQUENCE [LARGE SCALE GENOMIC DNA]</scope>
    <source>
        <strain evidence="3 4">AFS003229</strain>
    </source>
</reference>
<dbReference type="Pfam" id="PF04309">
    <property type="entry name" value="G3P_antiterm"/>
    <property type="match status" value="1"/>
</dbReference>
<proteinExistence type="predicted"/>
<dbReference type="SUPFAM" id="SSF110391">
    <property type="entry name" value="GlpP-like"/>
    <property type="match status" value="1"/>
</dbReference>
<dbReference type="PANTHER" id="PTHR35787">
    <property type="entry name" value="GLYCEROL UPTAKE OPERON ANTITERMINATOR REGULATORY PROTEIN"/>
    <property type="match status" value="1"/>
</dbReference>
<name>A0AAX0RRQ2_9BACI</name>
<reference evidence="2 5" key="2">
    <citation type="submission" date="2018-07" db="EMBL/GenBank/DDBJ databases">
        <title>The molecular basis for the intramolecular migration of carboxyl group in the catabolism of para-hydroxybenzoate via gentisate.</title>
        <authorList>
            <person name="Zhao H."/>
            <person name="Xu Y."/>
            <person name="Lin S."/>
            <person name="Spain J.C."/>
            <person name="Zhou N.-Y."/>
        </authorList>
    </citation>
    <scope>NUCLEOTIDE SEQUENCE [LARGE SCALE GENOMIC DNA]</scope>
    <source>
        <strain evidence="2 5">PHB-7a</strain>
    </source>
</reference>
<evidence type="ECO:0000313" key="5">
    <source>
        <dbReference type="Proteomes" id="UP000260457"/>
    </source>
</evidence>